<dbReference type="PANTHER" id="PTHR42646:SF2">
    <property type="entry name" value="5'-3' EXONUCLEASE FAMILY PROTEIN"/>
    <property type="match status" value="1"/>
</dbReference>
<dbReference type="STRING" id="1293.SH09_05765"/>
<dbReference type="InterPro" id="IPR029060">
    <property type="entry name" value="PIN-like_dom_sf"/>
</dbReference>
<dbReference type="InterPro" id="IPR045063">
    <property type="entry name" value="Dynamin_N"/>
</dbReference>
<organism evidence="6 7">
    <name type="scientific">Staphylococcus gallinarum</name>
    <dbReference type="NCBI Taxonomy" id="1293"/>
    <lineage>
        <taxon>Bacteria</taxon>
        <taxon>Bacillati</taxon>
        <taxon>Bacillota</taxon>
        <taxon>Bacilli</taxon>
        <taxon>Bacillales</taxon>
        <taxon>Staphylococcaceae</taxon>
        <taxon>Staphylococcus</taxon>
    </lineage>
</organism>
<evidence type="ECO:0000259" key="5">
    <source>
        <dbReference type="SMART" id="SM00475"/>
    </source>
</evidence>
<evidence type="ECO:0000256" key="1">
    <source>
        <dbReference type="ARBA" id="ARBA00022722"/>
    </source>
</evidence>
<name>A0A380FFU7_STAGA</name>
<dbReference type="GO" id="GO:0033567">
    <property type="term" value="P:DNA replication, Okazaki fragment processing"/>
    <property type="evidence" value="ECO:0007669"/>
    <property type="project" value="InterPro"/>
</dbReference>
<gene>
    <name evidence="6" type="primary">ypcP_2</name>
    <name evidence="6" type="ORF">NCTC12195_02535</name>
</gene>
<dbReference type="GO" id="GO:0017108">
    <property type="term" value="F:5'-flap endonuclease activity"/>
    <property type="evidence" value="ECO:0007669"/>
    <property type="project" value="InterPro"/>
</dbReference>
<feature type="domain" description="5'-3' exonuclease" evidence="5">
    <location>
        <begin position="462"/>
        <end position="603"/>
    </location>
</feature>
<dbReference type="InterPro" id="IPR027417">
    <property type="entry name" value="P-loop_NTPase"/>
</dbReference>
<sequence length="603" mass="69588">MYQDMIDSGLVHTVEPEDIKKWSAEDEYATFVNTVHLKLPLEWLKDKIIVDSLGLHSNNQRHTNETEKILTSSDLILYVSYFNHSFTDNDKRFIEHMKDMNQLNENQAFKMIINATDLAESEEDLNAVIEYVGDALEQVNMKSDIFAVSSRAALKSGDTGIDKLRDSIVHFAQVESKGILQKQMLGQLEHISNAFDDMIEESKHNQSQIAQRKKKLTQYDQTQIISQSLLQPAEQRTANEVEDQIYHLSERLKIQLLDEVKSVYNGQMTKNSDFSAEKRISTKTYLDQIHQRLYLEQSLLVERIKKYFVEQLLMEIAPLKQKLEQIHVFFEPDFKDIDESLNEPLLKIDLDSLVKALPKSLTKKNILQPKTQSEIQEQINTTTMEFLSSGIADLRKALNDIVSSLQSQVDQHCYAIEADLHQQIKSLLAFDLDNQLIQQLEETNKNITRNIESIERIYLMTNKILLIDGMALLFRHFYATSLHNQFMRTSTGMPTNGVQGFVRHVFTAINEIDPSHVAVCWDMGKATFRNEMYDGYKQNRPAPPEELIPQFDFVKEVSNQFGFVNIGVQNYEADDVIGTLAQAYSDEHQIYVITGDREYFTVY</sequence>
<accession>A0A380FFU7</accession>
<dbReference type="CDD" id="cd09859">
    <property type="entry name" value="PIN_53EXO"/>
    <property type="match status" value="1"/>
</dbReference>
<dbReference type="SUPFAM" id="SSF52540">
    <property type="entry name" value="P-loop containing nucleoside triphosphate hydrolases"/>
    <property type="match status" value="1"/>
</dbReference>
<protein>
    <recommendedName>
        <fullName evidence="4">5'-3' exonuclease</fullName>
    </recommendedName>
</protein>
<dbReference type="Pfam" id="PF00350">
    <property type="entry name" value="Dynamin_N"/>
    <property type="match status" value="1"/>
</dbReference>
<dbReference type="InterPro" id="IPR002421">
    <property type="entry name" value="5-3_exonuclease"/>
</dbReference>
<dbReference type="SUPFAM" id="SSF88723">
    <property type="entry name" value="PIN domain-like"/>
    <property type="match status" value="1"/>
</dbReference>
<reference evidence="6 7" key="1">
    <citation type="submission" date="2018-06" db="EMBL/GenBank/DDBJ databases">
        <authorList>
            <consortium name="Pathogen Informatics"/>
            <person name="Doyle S."/>
        </authorList>
    </citation>
    <scope>NUCLEOTIDE SEQUENCE [LARGE SCALE GENOMIC DNA]</scope>
    <source>
        <strain evidence="6 7">NCTC12195</strain>
    </source>
</reference>
<keyword evidence="2 6" id="KW-0378">Hydrolase</keyword>
<evidence type="ECO:0000256" key="4">
    <source>
        <dbReference type="ARBA" id="ARBA00050026"/>
    </source>
</evidence>
<dbReference type="InterPro" id="IPR020046">
    <property type="entry name" value="5-3_exonucl_a-hlix_arch_N"/>
</dbReference>
<evidence type="ECO:0000256" key="3">
    <source>
        <dbReference type="ARBA" id="ARBA00049957"/>
    </source>
</evidence>
<dbReference type="EMBL" id="UHDK01000001">
    <property type="protein sequence ID" value="SUM33082.1"/>
    <property type="molecule type" value="Genomic_DNA"/>
</dbReference>
<evidence type="ECO:0000256" key="2">
    <source>
        <dbReference type="ARBA" id="ARBA00022801"/>
    </source>
</evidence>
<dbReference type="AlphaFoldDB" id="A0A380FFU7"/>
<dbReference type="Gene3D" id="3.40.50.300">
    <property type="entry name" value="P-loop containing nucleotide triphosphate hydrolases"/>
    <property type="match status" value="1"/>
</dbReference>
<evidence type="ECO:0000313" key="6">
    <source>
        <dbReference type="EMBL" id="SUM33082.1"/>
    </source>
</evidence>
<proteinExistence type="predicted"/>
<dbReference type="InterPro" id="IPR038969">
    <property type="entry name" value="FEN"/>
</dbReference>
<comment type="function">
    <text evidence="3">5'-3' exonuclease acting preferentially on double-stranded DNA.</text>
</comment>
<dbReference type="GO" id="GO:0003677">
    <property type="term" value="F:DNA binding"/>
    <property type="evidence" value="ECO:0007669"/>
    <property type="project" value="InterPro"/>
</dbReference>
<evidence type="ECO:0000313" key="7">
    <source>
        <dbReference type="Proteomes" id="UP000255277"/>
    </source>
</evidence>
<dbReference type="GO" id="GO:0008409">
    <property type="term" value="F:5'-3' exonuclease activity"/>
    <property type="evidence" value="ECO:0007669"/>
    <property type="project" value="InterPro"/>
</dbReference>
<dbReference type="PANTHER" id="PTHR42646">
    <property type="entry name" value="FLAP ENDONUCLEASE XNI"/>
    <property type="match status" value="1"/>
</dbReference>
<dbReference type="Pfam" id="PF02739">
    <property type="entry name" value="5_3_exonuc_N"/>
    <property type="match status" value="1"/>
</dbReference>
<dbReference type="SMART" id="SM00475">
    <property type="entry name" value="53EXOc"/>
    <property type="match status" value="1"/>
</dbReference>
<dbReference type="Gene3D" id="3.40.50.1010">
    <property type="entry name" value="5'-nuclease"/>
    <property type="match status" value="1"/>
</dbReference>
<keyword evidence="1" id="KW-0540">Nuclease</keyword>
<dbReference type="Proteomes" id="UP000255277">
    <property type="component" value="Unassembled WGS sequence"/>
</dbReference>